<dbReference type="PANTHER" id="PTHR32182">
    <property type="entry name" value="DNA REPLICATION AND REPAIR PROTEIN RECF"/>
    <property type="match status" value="1"/>
</dbReference>
<dbReference type="RefSeq" id="WP_283369345.1">
    <property type="nucleotide sequence ID" value="NZ_JASHID010000004.1"/>
</dbReference>
<organism evidence="3 4">
    <name type="scientific">Flectobacillus longus</name>
    <dbReference type="NCBI Taxonomy" id="2984207"/>
    <lineage>
        <taxon>Bacteria</taxon>
        <taxon>Pseudomonadati</taxon>
        <taxon>Bacteroidota</taxon>
        <taxon>Cytophagia</taxon>
        <taxon>Cytophagales</taxon>
        <taxon>Flectobacillaceae</taxon>
        <taxon>Flectobacillus</taxon>
    </lineage>
</organism>
<keyword evidence="4" id="KW-1185">Reference proteome</keyword>
<evidence type="ECO:0000313" key="3">
    <source>
        <dbReference type="EMBL" id="MDI9864122.1"/>
    </source>
</evidence>
<evidence type="ECO:0000259" key="2">
    <source>
        <dbReference type="SMART" id="SM00382"/>
    </source>
</evidence>
<comment type="caution">
    <text evidence="3">The sequence shown here is derived from an EMBL/GenBank/DDBJ whole genome shotgun (WGS) entry which is preliminary data.</text>
</comment>
<dbReference type="InterPro" id="IPR027417">
    <property type="entry name" value="P-loop_NTPase"/>
</dbReference>
<dbReference type="EMBL" id="JASHID010000004">
    <property type="protein sequence ID" value="MDI9864122.1"/>
    <property type="molecule type" value="Genomic_DNA"/>
</dbReference>
<gene>
    <name evidence="3" type="ORF">QM480_07295</name>
</gene>
<feature type="domain" description="AAA+ ATPase" evidence="2">
    <location>
        <begin position="64"/>
        <end position="403"/>
    </location>
</feature>
<reference evidence="3 4" key="1">
    <citation type="submission" date="2023-05" db="EMBL/GenBank/DDBJ databases">
        <title>Novel species of genus Flectobacillus isolated from stream in China.</title>
        <authorList>
            <person name="Lu H."/>
        </authorList>
    </citation>
    <scope>NUCLEOTIDE SEQUENCE [LARGE SCALE GENOMIC DNA]</scope>
    <source>
        <strain evidence="3 4">DC10W</strain>
    </source>
</reference>
<dbReference type="PANTHER" id="PTHR32182:SF22">
    <property type="entry name" value="ATP-DEPENDENT ENDONUCLEASE, OLD FAMILY-RELATED"/>
    <property type="match status" value="1"/>
</dbReference>
<name>A0ABT6YKK5_9BACT</name>
<dbReference type="SUPFAM" id="SSF52540">
    <property type="entry name" value="P-loop containing nucleoside triphosphate hydrolases"/>
    <property type="match status" value="1"/>
</dbReference>
<dbReference type="Proteomes" id="UP001236569">
    <property type="component" value="Unassembled WGS sequence"/>
</dbReference>
<evidence type="ECO:0000256" key="1">
    <source>
        <dbReference type="SAM" id="Coils"/>
    </source>
</evidence>
<dbReference type="SMART" id="SM00382">
    <property type="entry name" value="AAA"/>
    <property type="match status" value="1"/>
</dbReference>
<feature type="coiled-coil region" evidence="1">
    <location>
        <begin position="476"/>
        <end position="513"/>
    </location>
</feature>
<evidence type="ECO:0000313" key="4">
    <source>
        <dbReference type="Proteomes" id="UP001236569"/>
    </source>
</evidence>
<dbReference type="InterPro" id="IPR003959">
    <property type="entry name" value="ATPase_AAA_core"/>
</dbReference>
<dbReference type="InterPro" id="IPR003593">
    <property type="entry name" value="AAA+_ATPase"/>
</dbReference>
<sequence length="513" mass="59053">MILYFWTYTDNKIIHKTGFNLSSKYDIEFNLTTPESHKPTAATPIKGDLTIKKIDIPNLFNEQIKDVKVIVGKNGCGKSAVINELNNILLLTKNRSQAEKNPFFIVVSELIENEERINIIHSSGIAIDCNLNNSNLILIENNKDSIIKQHIKNTLIVRYSPLLTINNVGDYGGELGGTNQTHQNYMDFHDISTENQMVKDSEAQQSNSFNSDLLSHKNLEGWRILEFLLSNGEKILEGFNFQNEVPTIFFHINDAEIEMYREIQRFVTEEENDDYWFHIPFNDKARLEKITGEDGYKYRDKLTVEFTSFSGGEMTILSLFSRLNNLAKSLLNERLSTTDIFLILDEPDLTLHPEWQKALINILNKQLPLLFQNISFQLLITSHSPILLSDLPNEHILFLEKENGKCRVVKVQERTFGANIHSLYAHAFFLSNGKVAMGDFAKEQIKNLIDEIKNPDNKDEEIIRKKIELIGEPLIRNQLKTMLENNSNKIISLEEQVKQLKEEIKNLKKQNGQ</sequence>
<keyword evidence="1" id="KW-0175">Coiled coil</keyword>
<proteinExistence type="predicted"/>
<protein>
    <submittedName>
        <fullName evidence="3">AAA family ATPase</fullName>
    </submittedName>
</protein>
<accession>A0ABT6YKK5</accession>
<dbReference type="Gene3D" id="3.40.50.300">
    <property type="entry name" value="P-loop containing nucleotide triphosphate hydrolases"/>
    <property type="match status" value="1"/>
</dbReference>
<dbReference type="Pfam" id="PF13304">
    <property type="entry name" value="AAA_21"/>
    <property type="match status" value="1"/>
</dbReference>